<keyword evidence="4 6" id="KW-0131">Cell cycle</keyword>
<evidence type="ECO:0000256" key="1">
    <source>
        <dbReference type="ARBA" id="ARBA00006291"/>
    </source>
</evidence>
<dbReference type="RefSeq" id="WP_021295708.1">
    <property type="nucleotide sequence ID" value="NZ_AURB01000101.1"/>
</dbReference>
<dbReference type="GO" id="GO:0000917">
    <property type="term" value="P:division septum assembly"/>
    <property type="evidence" value="ECO:0007669"/>
    <property type="project" value="UniProtKB-KW"/>
</dbReference>
<dbReference type="KEGG" id="aaco:K1I37_12460"/>
<evidence type="ECO:0000259" key="8">
    <source>
        <dbReference type="Pfam" id="PF22642"/>
    </source>
</evidence>
<dbReference type="InterPro" id="IPR005526">
    <property type="entry name" value="Septum_form_inhib_MinC_C"/>
</dbReference>
<dbReference type="InterPro" id="IPR055219">
    <property type="entry name" value="MinC_N_1"/>
</dbReference>
<keyword evidence="10" id="KW-1185">Reference proteome</keyword>
<reference evidence="10" key="1">
    <citation type="journal article" date="2022" name="G3 (Bethesda)">
        <title>Unveiling the complete genome sequence of Alicyclobacillus acidoterrestris DSM 3922T, a taint-producing strain.</title>
        <authorList>
            <person name="Leonardo I.C."/>
            <person name="Barreto Crespo M.T."/>
            <person name="Gaspar F.B."/>
        </authorList>
    </citation>
    <scope>NUCLEOTIDE SEQUENCE [LARGE SCALE GENOMIC DNA]</scope>
    <source>
        <strain evidence="10">DSM 3922</strain>
    </source>
</reference>
<dbReference type="AlphaFoldDB" id="T0DCA8"/>
<dbReference type="Pfam" id="PF22642">
    <property type="entry name" value="MinC_N_1"/>
    <property type="match status" value="1"/>
</dbReference>
<accession>A0A9E6ZDW0</accession>
<evidence type="ECO:0000313" key="10">
    <source>
        <dbReference type="Proteomes" id="UP000829401"/>
    </source>
</evidence>
<dbReference type="InterPro" id="IPR013033">
    <property type="entry name" value="MinC"/>
</dbReference>
<dbReference type="Proteomes" id="UP000829401">
    <property type="component" value="Chromosome"/>
</dbReference>
<accession>T0DCA8</accession>
<evidence type="ECO:0000313" key="9">
    <source>
        <dbReference type="EMBL" id="UNO47517.1"/>
    </source>
</evidence>
<comment type="subunit">
    <text evidence="5 6">Interacts with MinD and FtsZ.</text>
</comment>
<evidence type="ECO:0000256" key="6">
    <source>
        <dbReference type="HAMAP-Rule" id="MF_00267"/>
    </source>
</evidence>
<dbReference type="eggNOG" id="COG0850">
    <property type="taxonomic scope" value="Bacteria"/>
</dbReference>
<comment type="similarity">
    <text evidence="1 6">Belongs to the MinC family.</text>
</comment>
<evidence type="ECO:0000259" key="7">
    <source>
        <dbReference type="Pfam" id="PF03775"/>
    </source>
</evidence>
<proteinExistence type="inferred from homology"/>
<gene>
    <name evidence="6" type="primary">minC</name>
    <name evidence="9" type="ORF">K1I37_12460</name>
</gene>
<evidence type="ECO:0000256" key="3">
    <source>
        <dbReference type="ARBA" id="ARBA00023210"/>
    </source>
</evidence>
<organism evidence="9 10">
    <name type="scientific">Alicyclobacillus acidoterrestris (strain ATCC 49025 / DSM 3922 / CIP 106132 / NCIMB 13137 / GD3B)</name>
    <dbReference type="NCBI Taxonomy" id="1356854"/>
    <lineage>
        <taxon>Bacteria</taxon>
        <taxon>Bacillati</taxon>
        <taxon>Bacillota</taxon>
        <taxon>Bacilli</taxon>
        <taxon>Bacillales</taxon>
        <taxon>Alicyclobacillaceae</taxon>
        <taxon>Alicyclobacillus</taxon>
    </lineage>
</organism>
<dbReference type="PANTHER" id="PTHR34108">
    <property type="entry name" value="SEPTUM SITE-DETERMINING PROTEIN MINC"/>
    <property type="match status" value="1"/>
</dbReference>
<dbReference type="PANTHER" id="PTHR34108:SF1">
    <property type="entry name" value="SEPTUM SITE-DETERMINING PROTEIN MINC"/>
    <property type="match status" value="1"/>
</dbReference>
<evidence type="ECO:0000256" key="2">
    <source>
        <dbReference type="ARBA" id="ARBA00022618"/>
    </source>
</evidence>
<dbReference type="Gene3D" id="2.160.20.70">
    <property type="match status" value="1"/>
</dbReference>
<sequence length="240" mass="26772">MIVNSEALYETKPLVTVKGTRDGLLFLLDEQSDMDDLCAYVSNLLSGESGKVFDGPMVEIVVDYGRRKLTPADCNRILSLFLARENFVLRTWGSGTEARQSLFYRNRTTRRQTIYHGVVRAGEPLSFDGDVVIIGDVNPSAHVRATGDIYVFGRLLGIAHAGVSGDSSSIIAATEFSPMQLRICDTVSRAPTLHEQPMQAFMEFAYLDNGHLAVSHMRYFAQWEKARSRERETTQKGSRA</sequence>
<dbReference type="OrthoDB" id="9790810at2"/>
<protein>
    <recommendedName>
        <fullName evidence="6">Probable septum site-determining protein MinC</fullName>
    </recommendedName>
</protein>
<feature type="domain" description="Septum site-determining protein MinC N-terminal" evidence="8">
    <location>
        <begin position="15"/>
        <end position="90"/>
    </location>
</feature>
<dbReference type="Pfam" id="PF03775">
    <property type="entry name" value="MinC_C"/>
    <property type="match status" value="1"/>
</dbReference>
<evidence type="ECO:0000256" key="5">
    <source>
        <dbReference type="ARBA" id="ARBA00046874"/>
    </source>
</evidence>
<feature type="domain" description="Septum formation inhibitor MinC C-terminal" evidence="7">
    <location>
        <begin position="115"/>
        <end position="213"/>
    </location>
</feature>
<evidence type="ECO:0000256" key="4">
    <source>
        <dbReference type="ARBA" id="ARBA00023306"/>
    </source>
</evidence>
<dbReference type="SUPFAM" id="SSF63848">
    <property type="entry name" value="Cell-division inhibitor MinC, C-terminal domain"/>
    <property type="match status" value="1"/>
</dbReference>
<dbReference type="InterPro" id="IPR016098">
    <property type="entry name" value="CAP/MinC_C"/>
</dbReference>
<keyword evidence="3 6" id="KW-0717">Septation</keyword>
<dbReference type="Gene3D" id="3.30.160.540">
    <property type="match status" value="1"/>
</dbReference>
<comment type="function">
    <text evidence="6">Cell division inhibitor that blocks the formation of polar Z ring septums. Rapidly oscillates between the poles of the cell to destabilize FtsZ filaments that have formed before they mature into polar Z rings. Prevents FtsZ polymerization.</text>
</comment>
<keyword evidence="2 6" id="KW-0132">Cell division</keyword>
<dbReference type="EMBL" id="CP080467">
    <property type="protein sequence ID" value="UNO47517.1"/>
    <property type="molecule type" value="Genomic_DNA"/>
</dbReference>
<dbReference type="GO" id="GO:0000902">
    <property type="term" value="P:cell morphogenesis"/>
    <property type="evidence" value="ECO:0007669"/>
    <property type="project" value="InterPro"/>
</dbReference>
<name>T0DCA8_ALIAG</name>
<dbReference type="HAMAP" id="MF_00267">
    <property type="entry name" value="MinC"/>
    <property type="match status" value="1"/>
</dbReference>
<dbReference type="STRING" id="1356854.N007_03890"/>
<dbReference type="InterPro" id="IPR036145">
    <property type="entry name" value="MinC_C_sf"/>
</dbReference>
<dbReference type="GO" id="GO:1901891">
    <property type="term" value="P:regulation of cell septum assembly"/>
    <property type="evidence" value="ECO:0007669"/>
    <property type="project" value="InterPro"/>
</dbReference>